<feature type="compositionally biased region" description="Basic and acidic residues" evidence="1">
    <location>
        <begin position="27"/>
        <end position="39"/>
    </location>
</feature>
<dbReference type="Proteomes" id="UP000275267">
    <property type="component" value="Unassembled WGS sequence"/>
</dbReference>
<evidence type="ECO:0000256" key="1">
    <source>
        <dbReference type="SAM" id="MobiDB-lite"/>
    </source>
</evidence>
<comment type="caution">
    <text evidence="2">The sequence shown here is derived from an EMBL/GenBank/DDBJ whole genome shotgun (WGS) entry which is preliminary data.</text>
</comment>
<protein>
    <submittedName>
        <fullName evidence="2">Uncharacterized protein</fullName>
    </submittedName>
</protein>
<proteinExistence type="predicted"/>
<evidence type="ECO:0000313" key="2">
    <source>
        <dbReference type="EMBL" id="RLM56026.1"/>
    </source>
</evidence>
<dbReference type="OrthoDB" id="711960at2759"/>
<feature type="region of interest" description="Disordered" evidence="1">
    <location>
        <begin position="1"/>
        <end position="70"/>
    </location>
</feature>
<sequence length="309" mass="34967">MAGWARHGRREQGGAASVQGIVEDLEAVDRNAIEEKENLSMEDETDDEDDDEEDGMATQAPVPEEWNRPDASSIEAMDMHGSRYKYGCSMIEQEQLFRNKQELKDTVSRWAVTSLREVFVKVSSPSKYSPRKPLVDLMQRMHPFMDVWDQELQDCVEEHAPYTDLGMEMQHDVAEAVALLRGHDSSGRYDDVIEMFPHLGQKAKRLIEVVTCRQADDIVRDWSSAEGFGYGGMPQEMDFSQIFTQPQPTPGTQEIVEDKVIPAAVPQRREIRPAARFSPANYEKPRAPASARKPKRARGERQGRGGGQE</sequence>
<evidence type="ECO:0000313" key="3">
    <source>
        <dbReference type="Proteomes" id="UP000275267"/>
    </source>
</evidence>
<feature type="compositionally biased region" description="Acidic residues" evidence="1">
    <location>
        <begin position="40"/>
        <end position="55"/>
    </location>
</feature>
<dbReference type="EMBL" id="PQIB02000018">
    <property type="protein sequence ID" value="RLM56026.1"/>
    <property type="molecule type" value="Genomic_DNA"/>
</dbReference>
<feature type="region of interest" description="Disordered" evidence="1">
    <location>
        <begin position="263"/>
        <end position="309"/>
    </location>
</feature>
<keyword evidence="3" id="KW-1185">Reference proteome</keyword>
<gene>
    <name evidence="2" type="ORF">C2845_PM10G14350</name>
</gene>
<accession>A0A3L6PHR9</accession>
<name>A0A3L6PHR9_PANMI</name>
<dbReference type="AlphaFoldDB" id="A0A3L6PHR9"/>
<dbReference type="STRING" id="4540.A0A3L6PHR9"/>
<organism evidence="2 3">
    <name type="scientific">Panicum miliaceum</name>
    <name type="common">Proso millet</name>
    <name type="synonym">Broomcorn millet</name>
    <dbReference type="NCBI Taxonomy" id="4540"/>
    <lineage>
        <taxon>Eukaryota</taxon>
        <taxon>Viridiplantae</taxon>
        <taxon>Streptophyta</taxon>
        <taxon>Embryophyta</taxon>
        <taxon>Tracheophyta</taxon>
        <taxon>Spermatophyta</taxon>
        <taxon>Magnoliopsida</taxon>
        <taxon>Liliopsida</taxon>
        <taxon>Poales</taxon>
        <taxon>Poaceae</taxon>
        <taxon>PACMAD clade</taxon>
        <taxon>Panicoideae</taxon>
        <taxon>Panicodae</taxon>
        <taxon>Paniceae</taxon>
        <taxon>Panicinae</taxon>
        <taxon>Panicum</taxon>
        <taxon>Panicum sect. Panicum</taxon>
    </lineage>
</organism>
<reference evidence="3" key="1">
    <citation type="journal article" date="2019" name="Nat. Commun.">
        <title>The genome of broomcorn millet.</title>
        <authorList>
            <person name="Zou C."/>
            <person name="Miki D."/>
            <person name="Li D."/>
            <person name="Tang Q."/>
            <person name="Xiao L."/>
            <person name="Rajput S."/>
            <person name="Deng P."/>
            <person name="Jia W."/>
            <person name="Huang R."/>
            <person name="Zhang M."/>
            <person name="Sun Y."/>
            <person name="Hu J."/>
            <person name="Fu X."/>
            <person name="Schnable P.S."/>
            <person name="Li F."/>
            <person name="Zhang H."/>
            <person name="Feng B."/>
            <person name="Zhu X."/>
            <person name="Liu R."/>
            <person name="Schnable J.C."/>
            <person name="Zhu J.-K."/>
            <person name="Zhang H."/>
        </authorList>
    </citation>
    <scope>NUCLEOTIDE SEQUENCE [LARGE SCALE GENOMIC DNA]</scope>
</reference>